<dbReference type="SUPFAM" id="SSF47384">
    <property type="entry name" value="Homodimeric domain of signal transducing histidine kinase"/>
    <property type="match status" value="1"/>
</dbReference>
<dbReference type="InterPro" id="IPR004358">
    <property type="entry name" value="Sig_transdc_His_kin-like_C"/>
</dbReference>
<evidence type="ECO:0000313" key="8">
    <source>
        <dbReference type="Proteomes" id="UP000425960"/>
    </source>
</evidence>
<sequence>MIASIFQVFVSTTDNFRYHYGYNARFIRCRRAHVMTHRTETTKDRSDLKRQIRQLESIAALSGGIAHDYNNLLTAIMGNISLAMEHIPPGSKLSPLLEQALSASRVAKTLTRRLITFSKGGQPTKSPTDIVHLVENAAAFSLSGSNTNYHVGPVQEIWPAQVDAQQIGQAIHNLMVNAVESMPGGGTVSIDFKNVTIDSSTSLLAAGRYIDIAITDNGVGIPAEHIEKIFDPYFSTKDKGANRGTGLGLSISHSIVIQHGGEITVTSRVGVGTTFHVLLPVGETPALANAPASPTAKQQSPDKPVHGGGKILVMDDEAMIRELAGNLLQHLGYEVDFAEEGQMAVRKYQAAMNASKPYDAVILDLTIRGGMGGEETISRLKAIDPSVKAIVSSGYSDNPVVAHYQEYGFCDVVAKPYELIEFSQKLYRLVTGDCPTPDRQPAT</sequence>
<dbReference type="PRINTS" id="PR00344">
    <property type="entry name" value="BCTRLSENSOR"/>
</dbReference>
<dbReference type="CDD" id="cd00075">
    <property type="entry name" value="HATPase"/>
    <property type="match status" value="1"/>
</dbReference>
<evidence type="ECO:0000256" key="3">
    <source>
        <dbReference type="ARBA" id="ARBA00022553"/>
    </source>
</evidence>
<dbReference type="SUPFAM" id="SSF52172">
    <property type="entry name" value="CheY-like"/>
    <property type="match status" value="1"/>
</dbReference>
<dbReference type="PANTHER" id="PTHR43065">
    <property type="entry name" value="SENSOR HISTIDINE KINASE"/>
    <property type="match status" value="1"/>
</dbReference>
<dbReference type="InterPro" id="IPR036097">
    <property type="entry name" value="HisK_dim/P_sf"/>
</dbReference>
<dbReference type="CDD" id="cd00082">
    <property type="entry name" value="HisKA"/>
    <property type="match status" value="1"/>
</dbReference>
<dbReference type="Gene3D" id="3.40.50.2300">
    <property type="match status" value="1"/>
</dbReference>
<dbReference type="InterPro" id="IPR036890">
    <property type="entry name" value="HATPase_C_sf"/>
</dbReference>
<gene>
    <name evidence="7" type="ORF">DSCO28_03190</name>
</gene>
<dbReference type="EC" id="2.7.13.3" evidence="2"/>
<protein>
    <recommendedName>
        <fullName evidence="2">histidine kinase</fullName>
        <ecNumber evidence="2">2.7.13.3</ecNumber>
    </recommendedName>
</protein>
<dbReference type="Pfam" id="PF02518">
    <property type="entry name" value="HATPase_c"/>
    <property type="match status" value="1"/>
</dbReference>
<dbReference type="Pfam" id="PF00072">
    <property type="entry name" value="Response_reg"/>
    <property type="match status" value="1"/>
</dbReference>
<dbReference type="Gene3D" id="1.10.287.130">
    <property type="match status" value="1"/>
</dbReference>
<dbReference type="AlphaFoldDB" id="A0A5K7ZQN3"/>
<evidence type="ECO:0000313" key="7">
    <source>
        <dbReference type="EMBL" id="BBO79753.1"/>
    </source>
</evidence>
<dbReference type="CDD" id="cd00156">
    <property type="entry name" value="REC"/>
    <property type="match status" value="1"/>
</dbReference>
<dbReference type="InterPro" id="IPR003594">
    <property type="entry name" value="HATPase_dom"/>
</dbReference>
<dbReference type="GO" id="GO:0000155">
    <property type="term" value="F:phosphorelay sensor kinase activity"/>
    <property type="evidence" value="ECO:0007669"/>
    <property type="project" value="InterPro"/>
</dbReference>
<organism evidence="7 8">
    <name type="scientific">Desulfosarcina ovata subsp. sediminis</name>
    <dbReference type="NCBI Taxonomy" id="885957"/>
    <lineage>
        <taxon>Bacteria</taxon>
        <taxon>Pseudomonadati</taxon>
        <taxon>Thermodesulfobacteriota</taxon>
        <taxon>Desulfobacteria</taxon>
        <taxon>Desulfobacterales</taxon>
        <taxon>Desulfosarcinaceae</taxon>
        <taxon>Desulfosarcina</taxon>
    </lineage>
</organism>
<dbReference type="PROSITE" id="PS50110">
    <property type="entry name" value="RESPONSE_REGULATORY"/>
    <property type="match status" value="1"/>
</dbReference>
<dbReference type="KEGG" id="dov:DSCO28_03190"/>
<evidence type="ECO:0000259" key="5">
    <source>
        <dbReference type="PROSITE" id="PS50109"/>
    </source>
</evidence>
<dbReference type="PROSITE" id="PS50109">
    <property type="entry name" value="HIS_KIN"/>
    <property type="match status" value="1"/>
</dbReference>
<feature type="domain" description="Histidine kinase" evidence="5">
    <location>
        <begin position="64"/>
        <end position="283"/>
    </location>
</feature>
<comment type="catalytic activity">
    <reaction evidence="1">
        <text>ATP + protein L-histidine = ADP + protein N-phospho-L-histidine.</text>
        <dbReference type="EC" id="2.7.13.3"/>
    </reaction>
</comment>
<dbReference type="InterPro" id="IPR005467">
    <property type="entry name" value="His_kinase_dom"/>
</dbReference>
<evidence type="ECO:0000259" key="6">
    <source>
        <dbReference type="PROSITE" id="PS50110"/>
    </source>
</evidence>
<dbReference type="SMART" id="SM00448">
    <property type="entry name" value="REC"/>
    <property type="match status" value="1"/>
</dbReference>
<dbReference type="InterPro" id="IPR003661">
    <property type="entry name" value="HisK_dim/P_dom"/>
</dbReference>
<reference evidence="7 8" key="1">
    <citation type="submission" date="2019-11" db="EMBL/GenBank/DDBJ databases">
        <title>Comparative genomics of hydrocarbon-degrading Desulfosarcina strains.</title>
        <authorList>
            <person name="Watanabe M."/>
            <person name="Kojima H."/>
            <person name="Fukui M."/>
        </authorList>
    </citation>
    <scope>NUCLEOTIDE SEQUENCE [LARGE SCALE GENOMIC DNA]</scope>
    <source>
        <strain evidence="7 8">28bB2T</strain>
    </source>
</reference>
<dbReference type="SMART" id="SM00387">
    <property type="entry name" value="HATPase_c"/>
    <property type="match status" value="1"/>
</dbReference>
<name>A0A5K7ZQN3_9BACT</name>
<accession>A0A5K7ZQN3</accession>
<proteinExistence type="predicted"/>
<dbReference type="InterPro" id="IPR011006">
    <property type="entry name" value="CheY-like_superfamily"/>
</dbReference>
<dbReference type="PANTHER" id="PTHR43065:SF42">
    <property type="entry name" value="TWO-COMPONENT SENSOR PPRA"/>
    <property type="match status" value="1"/>
</dbReference>
<feature type="modified residue" description="4-aspartylphosphate" evidence="4">
    <location>
        <position position="364"/>
    </location>
</feature>
<dbReference type="SUPFAM" id="SSF55874">
    <property type="entry name" value="ATPase domain of HSP90 chaperone/DNA topoisomerase II/histidine kinase"/>
    <property type="match status" value="1"/>
</dbReference>
<keyword evidence="3 4" id="KW-0597">Phosphoprotein</keyword>
<dbReference type="SMART" id="SM00388">
    <property type="entry name" value="HisKA"/>
    <property type="match status" value="1"/>
</dbReference>
<dbReference type="EMBL" id="AP021876">
    <property type="protein sequence ID" value="BBO79753.1"/>
    <property type="molecule type" value="Genomic_DNA"/>
</dbReference>
<feature type="domain" description="Response regulatory" evidence="6">
    <location>
        <begin position="310"/>
        <end position="430"/>
    </location>
</feature>
<evidence type="ECO:0000256" key="1">
    <source>
        <dbReference type="ARBA" id="ARBA00000085"/>
    </source>
</evidence>
<dbReference type="InterPro" id="IPR001789">
    <property type="entry name" value="Sig_transdc_resp-reg_receiver"/>
</dbReference>
<dbReference type="Gene3D" id="3.30.565.10">
    <property type="entry name" value="Histidine kinase-like ATPase, C-terminal domain"/>
    <property type="match status" value="1"/>
</dbReference>
<dbReference type="Proteomes" id="UP000425960">
    <property type="component" value="Chromosome"/>
</dbReference>
<evidence type="ECO:0000256" key="4">
    <source>
        <dbReference type="PROSITE-ProRule" id="PRU00169"/>
    </source>
</evidence>
<evidence type="ECO:0000256" key="2">
    <source>
        <dbReference type="ARBA" id="ARBA00012438"/>
    </source>
</evidence>